<dbReference type="InterPro" id="IPR002931">
    <property type="entry name" value="Transglutaminase-like"/>
</dbReference>
<proteinExistence type="predicted"/>
<organism evidence="3 4">
    <name type="scientific">Anaerosporobacter mobilis DSM 15930</name>
    <dbReference type="NCBI Taxonomy" id="1120996"/>
    <lineage>
        <taxon>Bacteria</taxon>
        <taxon>Bacillati</taxon>
        <taxon>Bacillota</taxon>
        <taxon>Clostridia</taxon>
        <taxon>Lachnospirales</taxon>
        <taxon>Lachnospiraceae</taxon>
        <taxon>Anaerosporobacter</taxon>
    </lineage>
</organism>
<dbReference type="AlphaFoldDB" id="A0A1M7G1R8"/>
<dbReference type="InterPro" id="IPR008964">
    <property type="entry name" value="Invasin/intimin_cell_adhesion"/>
</dbReference>
<dbReference type="Pfam" id="PF02368">
    <property type="entry name" value="Big_2"/>
    <property type="match status" value="1"/>
</dbReference>
<dbReference type="Pfam" id="PF01841">
    <property type="entry name" value="Transglut_core"/>
    <property type="match status" value="1"/>
</dbReference>
<dbReference type="RefSeq" id="WP_073283131.1">
    <property type="nucleotide sequence ID" value="NZ_FRCP01000006.1"/>
</dbReference>
<dbReference type="Gene3D" id="3.10.620.30">
    <property type="match status" value="1"/>
</dbReference>
<dbReference type="InterPro" id="IPR052557">
    <property type="entry name" value="CAP/Cytokinesis_protein"/>
</dbReference>
<dbReference type="PANTHER" id="PTHR46333">
    <property type="entry name" value="CYTOKINESIS PROTEIN 3"/>
    <property type="match status" value="1"/>
</dbReference>
<evidence type="ECO:0000313" key="3">
    <source>
        <dbReference type="EMBL" id="SHM10304.1"/>
    </source>
</evidence>
<dbReference type="OrthoDB" id="9788327at2"/>
<feature type="chain" id="PRO_5012906931" evidence="1">
    <location>
        <begin position="28"/>
        <end position="358"/>
    </location>
</feature>
<dbReference type="SMART" id="SM00460">
    <property type="entry name" value="TGc"/>
    <property type="match status" value="1"/>
</dbReference>
<evidence type="ECO:0000313" key="4">
    <source>
        <dbReference type="Proteomes" id="UP000184038"/>
    </source>
</evidence>
<feature type="signal peptide" evidence="1">
    <location>
        <begin position="1"/>
        <end position="27"/>
    </location>
</feature>
<dbReference type="Gene3D" id="2.60.40.1080">
    <property type="match status" value="1"/>
</dbReference>
<dbReference type="EMBL" id="FRCP01000006">
    <property type="protein sequence ID" value="SHM10304.1"/>
    <property type="molecule type" value="Genomic_DNA"/>
</dbReference>
<reference evidence="3 4" key="1">
    <citation type="submission" date="2016-11" db="EMBL/GenBank/DDBJ databases">
        <authorList>
            <person name="Jaros S."/>
            <person name="Januszkiewicz K."/>
            <person name="Wedrychowicz H."/>
        </authorList>
    </citation>
    <scope>NUCLEOTIDE SEQUENCE [LARGE SCALE GENOMIC DNA]</scope>
    <source>
        <strain evidence="3 4">DSM 15930</strain>
    </source>
</reference>
<protein>
    <submittedName>
        <fullName evidence="3">Ig-like domain (Group 2)</fullName>
    </submittedName>
</protein>
<keyword evidence="4" id="KW-1185">Reference proteome</keyword>
<accession>A0A1M7G1R8</accession>
<keyword evidence="1" id="KW-0732">Signal</keyword>
<dbReference type="PANTHER" id="PTHR46333:SF2">
    <property type="entry name" value="CYTOKINESIS PROTEIN 3"/>
    <property type="match status" value="1"/>
</dbReference>
<evidence type="ECO:0000256" key="1">
    <source>
        <dbReference type="SAM" id="SignalP"/>
    </source>
</evidence>
<dbReference type="InterPro" id="IPR038765">
    <property type="entry name" value="Papain-like_cys_pep_sf"/>
</dbReference>
<gene>
    <name evidence="3" type="ORF">SAMN02746066_00781</name>
</gene>
<sequence>MYVKKRRTFLLCILLMISLIFPQIVTAATTKNRDEFINELYKAVTNRESKVIITYIGKDGDKIFKDFDDMLTDAYQIDDENTSSDADYLQGLLKSYTVSSNGSLFVIKFSYYETLEETNEVDAEIKKELESLGVRSMSPYGKVKTIHDYIVDRLEYDTDLEKFSAYDGLFNNSTVCNGYALLYYKMLTEAGIPCKVITGLAETDGVQTLHAWNIVKLKNKWYFVDPTWDDPIGGTRIYYDYFLKGSNTFNKDHIATDQFATEEILEEYPISEKNYKVTTSDIKMLSKLSLKVNKSKKITLPIPEKASVQWKSSNKKIVVVSKTGKITAKSKGAATITATVTMPDKTVKKLTTKVTVTK</sequence>
<dbReference type="Proteomes" id="UP000184038">
    <property type="component" value="Unassembled WGS sequence"/>
</dbReference>
<dbReference type="STRING" id="1120996.SAMN02746066_00781"/>
<feature type="domain" description="Transglutaminase-like" evidence="2">
    <location>
        <begin position="168"/>
        <end position="228"/>
    </location>
</feature>
<evidence type="ECO:0000259" key="2">
    <source>
        <dbReference type="SMART" id="SM00460"/>
    </source>
</evidence>
<dbReference type="GO" id="GO:0005737">
    <property type="term" value="C:cytoplasm"/>
    <property type="evidence" value="ECO:0007669"/>
    <property type="project" value="TreeGrafter"/>
</dbReference>
<name>A0A1M7G1R8_9FIRM</name>
<dbReference type="SUPFAM" id="SSF49373">
    <property type="entry name" value="Invasin/intimin cell-adhesion fragments"/>
    <property type="match status" value="1"/>
</dbReference>
<dbReference type="InterPro" id="IPR003343">
    <property type="entry name" value="Big_2"/>
</dbReference>
<dbReference type="SUPFAM" id="SSF54001">
    <property type="entry name" value="Cysteine proteinases"/>
    <property type="match status" value="1"/>
</dbReference>